<dbReference type="EMBL" id="JACCKB010000251">
    <property type="protein sequence ID" value="NYZ70068.1"/>
    <property type="molecule type" value="Genomic_DNA"/>
</dbReference>
<evidence type="ECO:0000313" key="2">
    <source>
        <dbReference type="Proteomes" id="UP000569732"/>
    </source>
</evidence>
<organism evidence="1 2">
    <name type="scientific">Spartinivicinus marinus</name>
    <dbReference type="NCBI Taxonomy" id="2994442"/>
    <lineage>
        <taxon>Bacteria</taxon>
        <taxon>Pseudomonadati</taxon>
        <taxon>Pseudomonadota</taxon>
        <taxon>Gammaproteobacteria</taxon>
        <taxon>Oceanospirillales</taxon>
        <taxon>Zooshikellaceae</taxon>
        <taxon>Spartinivicinus</taxon>
    </lineage>
</organism>
<name>A0A853IHU6_9GAMM</name>
<sequence length="80" mass="9521">MYFIEQITTLLDGLESPLVAVYFLCCSERLFPMYKAFSRKNNWGNEQHLRKIMNILWENVNSEAILSYEEFVNDINKQIP</sequence>
<dbReference type="InterPro" id="IPR023381">
    <property type="entry name" value="YP001051499.1-like_dom_sf"/>
</dbReference>
<accession>A0A853IHU6</accession>
<evidence type="ECO:0000313" key="1">
    <source>
        <dbReference type="EMBL" id="NYZ70068.1"/>
    </source>
</evidence>
<dbReference type="RefSeq" id="WP_180572008.1">
    <property type="nucleotide sequence ID" value="NZ_JACCKB010000251.1"/>
</dbReference>
<gene>
    <name evidence="1" type="ORF">H0A36_29055</name>
</gene>
<keyword evidence="2" id="KW-1185">Reference proteome</keyword>
<comment type="caution">
    <text evidence="1">The sequence shown here is derived from an EMBL/GenBank/DDBJ whole genome shotgun (WGS) entry which is preliminary data.</text>
</comment>
<dbReference type="Pfam" id="PF04222">
    <property type="entry name" value="DUF416"/>
    <property type="match status" value="1"/>
</dbReference>
<dbReference type="InterPro" id="IPR007338">
    <property type="entry name" value="DUF416"/>
</dbReference>
<feature type="non-terminal residue" evidence="1">
    <location>
        <position position="80"/>
    </location>
</feature>
<protein>
    <submittedName>
        <fullName evidence="1">DUF416 family protein</fullName>
    </submittedName>
</protein>
<dbReference type="Gene3D" id="1.20.1590.10">
    <property type="entry name" value="YP_001051499.1 domain like"/>
    <property type="match status" value="1"/>
</dbReference>
<reference evidence="1 2" key="1">
    <citation type="submission" date="2020-07" db="EMBL/GenBank/DDBJ databases">
        <title>Endozoicomonas sp. nov., isolated from sediment.</title>
        <authorList>
            <person name="Gu T."/>
        </authorList>
    </citation>
    <scope>NUCLEOTIDE SEQUENCE [LARGE SCALE GENOMIC DNA]</scope>
    <source>
        <strain evidence="1 2">SM1973</strain>
    </source>
</reference>
<dbReference type="AlphaFoldDB" id="A0A853IHU6"/>
<dbReference type="Proteomes" id="UP000569732">
    <property type="component" value="Unassembled WGS sequence"/>
</dbReference>
<proteinExistence type="predicted"/>